<protein>
    <submittedName>
        <fullName evidence="4">Uncharacterized protein</fullName>
    </submittedName>
</protein>
<evidence type="ECO:0000256" key="2">
    <source>
        <dbReference type="RuleBase" id="RU361163"/>
    </source>
</evidence>
<gene>
    <name evidence="4" type="ORF">JY500_02000</name>
</gene>
<evidence type="ECO:0000256" key="1">
    <source>
        <dbReference type="ARBA" id="ARBA00005519"/>
    </source>
</evidence>
<dbReference type="InterPro" id="IPR013319">
    <property type="entry name" value="GH11/12"/>
</dbReference>
<keyword evidence="3" id="KW-0732">Signal</keyword>
<comment type="similarity">
    <text evidence="1 2">Belongs to the glycosyl hydrolase 12 (cellulase H) family.</text>
</comment>
<keyword evidence="2" id="KW-0326">Glycosidase</keyword>
<dbReference type="InterPro" id="IPR002594">
    <property type="entry name" value="GH12"/>
</dbReference>
<reference evidence="4 5" key="1">
    <citation type="submission" date="2021-02" db="EMBL/GenBank/DDBJ databases">
        <title>Niveibacterium changnyeongensis HC41.</title>
        <authorList>
            <person name="Kang M."/>
        </authorList>
    </citation>
    <scope>NUCLEOTIDE SEQUENCE [LARGE SCALE GENOMIC DNA]</scope>
    <source>
        <strain evidence="4 5">HC41</strain>
    </source>
</reference>
<dbReference type="InterPro" id="IPR013320">
    <property type="entry name" value="ConA-like_dom_sf"/>
</dbReference>
<dbReference type="SUPFAM" id="SSF49899">
    <property type="entry name" value="Concanavalin A-like lectins/glucanases"/>
    <property type="match status" value="1"/>
</dbReference>
<evidence type="ECO:0000313" key="4">
    <source>
        <dbReference type="EMBL" id="QSI77453.1"/>
    </source>
</evidence>
<evidence type="ECO:0000256" key="3">
    <source>
        <dbReference type="SAM" id="SignalP"/>
    </source>
</evidence>
<dbReference type="Proteomes" id="UP000663570">
    <property type="component" value="Chromosome"/>
</dbReference>
<keyword evidence="2" id="KW-0624">Polysaccharide degradation</keyword>
<dbReference type="PANTHER" id="PTHR34002">
    <property type="entry name" value="BLR1656 PROTEIN"/>
    <property type="match status" value="1"/>
</dbReference>
<dbReference type="Pfam" id="PF01670">
    <property type="entry name" value="Glyco_hydro_12"/>
    <property type="match status" value="1"/>
</dbReference>
<dbReference type="Gene3D" id="2.60.120.180">
    <property type="match status" value="1"/>
</dbReference>
<dbReference type="EMBL" id="CP071060">
    <property type="protein sequence ID" value="QSI77453.1"/>
    <property type="molecule type" value="Genomic_DNA"/>
</dbReference>
<dbReference type="PROSITE" id="PS51257">
    <property type="entry name" value="PROKAR_LIPOPROTEIN"/>
    <property type="match status" value="1"/>
</dbReference>
<feature type="signal peptide" evidence="3">
    <location>
        <begin position="1"/>
        <end position="21"/>
    </location>
</feature>
<keyword evidence="5" id="KW-1185">Reference proteome</keyword>
<dbReference type="RefSeq" id="WP_206254895.1">
    <property type="nucleotide sequence ID" value="NZ_CP071060.1"/>
</dbReference>
<accession>A0ABX7M6S0</accession>
<dbReference type="PANTHER" id="PTHR34002:SF9">
    <property type="entry name" value="XYLOGLUCAN-SPECIFIC ENDO-BETA-1,4-GLUCANASE A"/>
    <property type="match status" value="1"/>
</dbReference>
<name>A0ABX7M6S0_9RHOO</name>
<keyword evidence="2" id="KW-0119">Carbohydrate metabolism</keyword>
<sequence>MNAHIRLLPALALALMLCACGGGDEGTTNDQNGIADFNVSSPSVAPRVPQSQDLSGQEFCKDQANGRLGSYLLVNNNWNKGAVTNYTSCLTMRPGADGSVSPTWRWDWPLSSNESIHAFPELFFGQNPWFSSSTTAALPRVINTIKDVTARFGAQVTHSNNGGGNFAFDIWITKASILAPGASNLPLHTELMILLDEWGNFSPVGDKIGETTIDGRDWNVYQITATWGPGPWQFVTYQPKQKPSSPYQVSVRLFLDDLIARRVITGAEWLSSIDLGNEVIAGAGTTTLQDYSVEVR</sequence>
<keyword evidence="2" id="KW-0378">Hydrolase</keyword>
<evidence type="ECO:0000313" key="5">
    <source>
        <dbReference type="Proteomes" id="UP000663570"/>
    </source>
</evidence>
<proteinExistence type="inferred from homology"/>
<organism evidence="4 5">
    <name type="scientific">Niveibacterium microcysteis</name>
    <dbReference type="NCBI Taxonomy" id="2811415"/>
    <lineage>
        <taxon>Bacteria</taxon>
        <taxon>Pseudomonadati</taxon>
        <taxon>Pseudomonadota</taxon>
        <taxon>Betaproteobacteria</taxon>
        <taxon>Rhodocyclales</taxon>
        <taxon>Rhodocyclaceae</taxon>
        <taxon>Niveibacterium</taxon>
    </lineage>
</organism>
<feature type="chain" id="PRO_5046169738" evidence="3">
    <location>
        <begin position="22"/>
        <end position="296"/>
    </location>
</feature>